<dbReference type="InterPro" id="IPR036097">
    <property type="entry name" value="HisK_dim/P_sf"/>
</dbReference>
<keyword evidence="9" id="KW-0902">Two-component regulatory system</keyword>
<dbReference type="EC" id="2.7.13.3" evidence="3"/>
<dbReference type="SMART" id="SM00388">
    <property type="entry name" value="HisKA"/>
    <property type="match status" value="1"/>
</dbReference>
<dbReference type="SUPFAM" id="SSF158472">
    <property type="entry name" value="HAMP domain-like"/>
    <property type="match status" value="1"/>
</dbReference>
<dbReference type="SUPFAM" id="SSF47384">
    <property type="entry name" value="Homodimeric domain of signal transducing histidine kinase"/>
    <property type="match status" value="1"/>
</dbReference>
<dbReference type="Gene3D" id="1.20.58.920">
    <property type="match status" value="1"/>
</dbReference>
<dbReference type="GO" id="GO:0000155">
    <property type="term" value="F:phosphorelay sensor kinase activity"/>
    <property type="evidence" value="ECO:0007669"/>
    <property type="project" value="InterPro"/>
</dbReference>
<evidence type="ECO:0000256" key="2">
    <source>
        <dbReference type="ARBA" id="ARBA00004370"/>
    </source>
</evidence>
<dbReference type="InterPro" id="IPR011006">
    <property type="entry name" value="CheY-like_superfamily"/>
</dbReference>
<dbReference type="InterPro" id="IPR036890">
    <property type="entry name" value="HATPase_C_sf"/>
</dbReference>
<keyword evidence="7 18" id="KW-0418">Kinase</keyword>
<evidence type="ECO:0000313" key="19">
    <source>
        <dbReference type="Proteomes" id="UP000278222"/>
    </source>
</evidence>
<keyword evidence="13" id="KW-0175">Coiled coil</keyword>
<evidence type="ECO:0000313" key="18">
    <source>
        <dbReference type="EMBL" id="ROP83298.1"/>
    </source>
</evidence>
<gene>
    <name evidence="18" type="ORF">EDC65_4831</name>
</gene>
<keyword evidence="19" id="KW-1185">Reference proteome</keyword>
<dbReference type="Gene3D" id="6.10.340.10">
    <property type="match status" value="1"/>
</dbReference>
<dbReference type="Pfam" id="PF00072">
    <property type="entry name" value="Response_reg"/>
    <property type="match status" value="2"/>
</dbReference>
<comment type="catalytic activity">
    <reaction evidence="1">
        <text>ATP + protein L-histidine = ADP + protein N-phospho-L-histidine.</text>
        <dbReference type="EC" id="2.7.13.3"/>
    </reaction>
</comment>
<dbReference type="PRINTS" id="PR00344">
    <property type="entry name" value="BCTRLSENSOR"/>
</dbReference>
<comment type="subcellular location">
    <subcellularLocation>
        <location evidence="2">Membrane</location>
    </subcellularLocation>
</comment>
<evidence type="ECO:0000256" key="10">
    <source>
        <dbReference type="ARBA" id="ARBA00023136"/>
    </source>
</evidence>
<dbReference type="SMART" id="SM00387">
    <property type="entry name" value="HATPase_c"/>
    <property type="match status" value="1"/>
</dbReference>
<dbReference type="InterPro" id="IPR004358">
    <property type="entry name" value="Sig_transdc_His_kin-like_C"/>
</dbReference>
<evidence type="ECO:0000256" key="9">
    <source>
        <dbReference type="ARBA" id="ARBA00023012"/>
    </source>
</evidence>
<feature type="domain" description="Histidine kinase" evidence="15">
    <location>
        <begin position="438"/>
        <end position="660"/>
    </location>
</feature>
<dbReference type="SMART" id="SM00304">
    <property type="entry name" value="HAMP"/>
    <property type="match status" value="1"/>
</dbReference>
<feature type="coiled-coil region" evidence="13">
    <location>
        <begin position="404"/>
        <end position="431"/>
    </location>
</feature>
<keyword evidence="14" id="KW-0812">Transmembrane</keyword>
<dbReference type="Pfam" id="PF00512">
    <property type="entry name" value="HisKA"/>
    <property type="match status" value="1"/>
</dbReference>
<dbReference type="Pfam" id="PF21689">
    <property type="entry name" value="TorS_sensor_domain"/>
    <property type="match status" value="1"/>
</dbReference>
<evidence type="ECO:0000256" key="8">
    <source>
        <dbReference type="ARBA" id="ARBA00022840"/>
    </source>
</evidence>
<feature type="modified residue" description="4-aspartylphosphate" evidence="12">
    <location>
        <position position="740"/>
    </location>
</feature>
<dbReference type="FunFam" id="1.10.287.130:FF:000038">
    <property type="entry name" value="Sensory transduction histidine kinase"/>
    <property type="match status" value="1"/>
</dbReference>
<keyword evidence="4 12" id="KW-0597">Phosphoprotein</keyword>
<dbReference type="InterPro" id="IPR003661">
    <property type="entry name" value="HisK_dim/P_dom"/>
</dbReference>
<dbReference type="Pfam" id="PF02518">
    <property type="entry name" value="HATPase_c"/>
    <property type="match status" value="1"/>
</dbReference>
<dbReference type="Proteomes" id="UP000278222">
    <property type="component" value="Unassembled WGS sequence"/>
</dbReference>
<feature type="modified residue" description="4-aspartylphosphate" evidence="12">
    <location>
        <position position="861"/>
    </location>
</feature>
<evidence type="ECO:0000256" key="5">
    <source>
        <dbReference type="ARBA" id="ARBA00022679"/>
    </source>
</evidence>
<dbReference type="OrthoDB" id="9801651at2"/>
<evidence type="ECO:0000256" key="13">
    <source>
        <dbReference type="SAM" id="Coils"/>
    </source>
</evidence>
<feature type="transmembrane region" description="Helical" evidence="14">
    <location>
        <begin position="331"/>
        <end position="352"/>
    </location>
</feature>
<dbReference type="CDD" id="cd16922">
    <property type="entry name" value="HATPase_EvgS-ArcB-TorS-like"/>
    <property type="match status" value="1"/>
</dbReference>
<dbReference type="InterPro" id="IPR038188">
    <property type="entry name" value="TorS_sensor_sf"/>
</dbReference>
<keyword evidence="8" id="KW-0067">ATP-binding</keyword>
<evidence type="ECO:0000256" key="14">
    <source>
        <dbReference type="SAM" id="Phobius"/>
    </source>
</evidence>
<dbReference type="SUPFAM" id="SSF55874">
    <property type="entry name" value="ATPase domain of HSP90 chaperone/DNA topoisomerase II/histidine kinase"/>
    <property type="match status" value="1"/>
</dbReference>
<dbReference type="GO" id="GO:0009927">
    <property type="term" value="F:histidine phosphotransfer kinase activity"/>
    <property type="evidence" value="ECO:0007669"/>
    <property type="project" value="TreeGrafter"/>
</dbReference>
<dbReference type="GO" id="GO:0005886">
    <property type="term" value="C:plasma membrane"/>
    <property type="evidence" value="ECO:0007669"/>
    <property type="project" value="TreeGrafter"/>
</dbReference>
<evidence type="ECO:0000256" key="1">
    <source>
        <dbReference type="ARBA" id="ARBA00000085"/>
    </source>
</evidence>
<reference evidence="18 19" key="1">
    <citation type="submission" date="2018-11" db="EMBL/GenBank/DDBJ databases">
        <title>Genomic Encyclopedia of Type Strains, Phase IV (KMG-IV): sequencing the most valuable type-strain genomes for metagenomic binning, comparative biology and taxonomic classification.</title>
        <authorList>
            <person name="Goeker M."/>
        </authorList>
    </citation>
    <scope>NUCLEOTIDE SEQUENCE [LARGE SCALE GENOMIC DNA]</scope>
    <source>
        <strain evidence="18 19">DSM 5900</strain>
    </source>
</reference>
<proteinExistence type="predicted"/>
<accession>A0A3N1KY91</accession>
<dbReference type="InterPro" id="IPR005467">
    <property type="entry name" value="His_kinase_dom"/>
</dbReference>
<evidence type="ECO:0000256" key="6">
    <source>
        <dbReference type="ARBA" id="ARBA00022741"/>
    </source>
</evidence>
<dbReference type="SMART" id="SM00448">
    <property type="entry name" value="REC"/>
    <property type="match status" value="2"/>
</dbReference>
<evidence type="ECO:0000259" key="15">
    <source>
        <dbReference type="PROSITE" id="PS50109"/>
    </source>
</evidence>
<evidence type="ECO:0000256" key="4">
    <source>
        <dbReference type="ARBA" id="ARBA00022553"/>
    </source>
</evidence>
<dbReference type="Gene3D" id="1.10.287.130">
    <property type="match status" value="1"/>
</dbReference>
<evidence type="ECO:0000256" key="12">
    <source>
        <dbReference type="PROSITE-ProRule" id="PRU00169"/>
    </source>
</evidence>
<feature type="domain" description="HAMP" evidence="17">
    <location>
        <begin position="354"/>
        <end position="406"/>
    </location>
</feature>
<dbReference type="PROSITE" id="PS50109">
    <property type="entry name" value="HIS_KIN"/>
    <property type="match status" value="1"/>
</dbReference>
<protein>
    <recommendedName>
        <fullName evidence="3">histidine kinase</fullName>
        <ecNumber evidence="3">2.7.13.3</ecNumber>
    </recommendedName>
</protein>
<evidence type="ECO:0000259" key="17">
    <source>
        <dbReference type="PROSITE" id="PS50885"/>
    </source>
</evidence>
<organism evidence="18 19">
    <name type="scientific">Stella humosa</name>
    <dbReference type="NCBI Taxonomy" id="94"/>
    <lineage>
        <taxon>Bacteria</taxon>
        <taxon>Pseudomonadati</taxon>
        <taxon>Pseudomonadota</taxon>
        <taxon>Alphaproteobacteria</taxon>
        <taxon>Rhodospirillales</taxon>
        <taxon>Stellaceae</taxon>
        <taxon>Stella</taxon>
    </lineage>
</organism>
<dbReference type="CDD" id="cd00082">
    <property type="entry name" value="HisKA"/>
    <property type="match status" value="1"/>
</dbReference>
<dbReference type="Pfam" id="PF00672">
    <property type="entry name" value="HAMP"/>
    <property type="match status" value="1"/>
</dbReference>
<keyword evidence="10 14" id="KW-0472">Membrane</keyword>
<dbReference type="PROSITE" id="PS50885">
    <property type="entry name" value="HAMP"/>
    <property type="match status" value="1"/>
</dbReference>
<comment type="caution">
    <text evidence="18">The sequence shown here is derived from an EMBL/GenBank/DDBJ whole genome shotgun (WGS) entry which is preliminary data.</text>
</comment>
<feature type="coiled-coil region" evidence="13">
    <location>
        <begin position="88"/>
        <end position="118"/>
    </location>
</feature>
<dbReference type="Gene3D" id="3.30.565.10">
    <property type="entry name" value="Histidine kinase-like ATPase, C-terminal domain"/>
    <property type="match status" value="1"/>
</dbReference>
<dbReference type="InterPro" id="IPR003594">
    <property type="entry name" value="HATPase_dom"/>
</dbReference>
<feature type="domain" description="Response regulatory" evidence="16">
    <location>
        <begin position="691"/>
        <end position="804"/>
    </location>
</feature>
<sequence>MSRKLLLAFWLISALTVVATVVAWIRFNTVQETIGQLTEKSIPEVTLSLALAGRASEMAAAAPLLGRSASQAERLQRFGAVARHLSAIDELLSRLKAVSEQSDRLARLEQAVAEIARVLATVDQGAQQQLASQERLDNASRSVQALAEQARRILSPITADATYRLTSRLDNLSTGSVDLKATQEEIQQLSTEALGPLLTMLDLRADLNGMVAALAQVASAPRNDVMAPLRPTVVGQRMKMAAALDILERAGEGEGLRRIVEGVMDLGEDNRLFAYRRQVLAANAAVGDALRQSQAVVASLTREIEDLVAAARDTAGRSVERTHRLVDGTRWLLVGLSIASLLVGLLIVWLYVARNIVRRLLSIERAMLAIAGGDLAAPIPAAGRDEIGNMARALVVFRDNARGIRVAREEAEAARDEADAARVAAERATQAKSEFLANMSHELRTPLNAIIGYSEILLEESEDQGLDDFSPDLERIRTAGRHLLTIINDILDLSKIEAGRMDVHIEEVDLGHLVHEVETLVRPQAEKNGNKLELVCPDDIGRMMSDSQKIKQCLLNLAGNATKFTNNGRVRLVVERLAAGGLAGVRFAIEDTGIGMTEEQMGKLFRAFTQADSSTTKKYGGTGLGLAICKHFAAMLGGDITVTSTVGVGTTFAMWLPDPAPGVPAALAVAPPAALPAEVAAAAAGDGAGRKILVVDDDPNVHNLLGAILAKEGFVAIHAYSGEEALEMARAERPALITLDVMMPKVNGWSVLTALKADTDIDYIPVVMVTIDDDRGLGYSLGAAEFLTKPIDRPKLVSVVRRFATSNAPRAVLVVEDDANNRDLMRRAVEAGGLQAAEAENGLAGLDWLRRNPAPGLILLDLMMPGMDGFGFLEALRGDPAWRDIPVVVVTAKTLTAQEHEYLSQRTRQVVAKGEHAIIDLADVIRATLPAAGSPAGSSGG</sequence>
<dbReference type="RefSeq" id="WP_123694415.1">
    <property type="nucleotide sequence ID" value="NZ_AP019700.1"/>
</dbReference>
<keyword evidence="6" id="KW-0547">Nucleotide-binding</keyword>
<dbReference type="SUPFAM" id="SSF52172">
    <property type="entry name" value="CheY-like"/>
    <property type="match status" value="2"/>
</dbReference>
<dbReference type="AlphaFoldDB" id="A0A3N1KY91"/>
<dbReference type="GO" id="GO:0005524">
    <property type="term" value="F:ATP binding"/>
    <property type="evidence" value="ECO:0007669"/>
    <property type="project" value="UniProtKB-KW"/>
</dbReference>
<feature type="domain" description="Response regulatory" evidence="16">
    <location>
        <begin position="811"/>
        <end position="928"/>
    </location>
</feature>
<dbReference type="CDD" id="cd06225">
    <property type="entry name" value="HAMP"/>
    <property type="match status" value="1"/>
</dbReference>
<evidence type="ECO:0000259" key="16">
    <source>
        <dbReference type="PROSITE" id="PS50110"/>
    </source>
</evidence>
<evidence type="ECO:0000256" key="7">
    <source>
        <dbReference type="ARBA" id="ARBA00022777"/>
    </source>
</evidence>
<dbReference type="InterPro" id="IPR001789">
    <property type="entry name" value="Sig_transdc_resp-reg_receiver"/>
</dbReference>
<keyword evidence="11" id="KW-0131">Cell cycle</keyword>
<keyword evidence="14" id="KW-1133">Transmembrane helix</keyword>
<dbReference type="PANTHER" id="PTHR43047">
    <property type="entry name" value="TWO-COMPONENT HISTIDINE PROTEIN KINASE"/>
    <property type="match status" value="1"/>
</dbReference>
<evidence type="ECO:0000256" key="11">
    <source>
        <dbReference type="ARBA" id="ARBA00023306"/>
    </source>
</evidence>
<dbReference type="InterPro" id="IPR003660">
    <property type="entry name" value="HAMP_dom"/>
</dbReference>
<dbReference type="Gene3D" id="3.40.50.2300">
    <property type="match status" value="2"/>
</dbReference>
<name>A0A3N1KY91_9PROT</name>
<keyword evidence="5" id="KW-0808">Transferase</keyword>
<dbReference type="FunFam" id="3.30.565.10:FF:000010">
    <property type="entry name" value="Sensor histidine kinase RcsC"/>
    <property type="match status" value="1"/>
</dbReference>
<evidence type="ECO:0000256" key="3">
    <source>
        <dbReference type="ARBA" id="ARBA00012438"/>
    </source>
</evidence>
<dbReference type="PANTHER" id="PTHR43047:SF63">
    <property type="entry name" value="HISTIDINE KINASE"/>
    <property type="match status" value="1"/>
</dbReference>
<dbReference type="PROSITE" id="PS50110">
    <property type="entry name" value="RESPONSE_REGULATORY"/>
    <property type="match status" value="2"/>
</dbReference>
<dbReference type="EMBL" id="RJKX01000017">
    <property type="protein sequence ID" value="ROP83298.1"/>
    <property type="molecule type" value="Genomic_DNA"/>
</dbReference>